<evidence type="ECO:0000313" key="2">
    <source>
        <dbReference type="Proteomes" id="UP000054010"/>
    </source>
</evidence>
<dbReference type="HOGENOM" id="CLU_1114927_0_0_0"/>
<gene>
    <name evidence="1" type="ORF">OSCT_1163</name>
</gene>
<dbReference type="Proteomes" id="UP000054010">
    <property type="component" value="Unassembled WGS sequence"/>
</dbReference>
<name>E1ICW2_9CHLR</name>
<dbReference type="AlphaFoldDB" id="E1ICW2"/>
<accession>E1ICW2</accession>
<proteinExistence type="predicted"/>
<reference evidence="1 2" key="1">
    <citation type="journal article" date="2011" name="J. Bacteriol.">
        <title>Draft genome sequence of the anoxygenic filamentous phototrophic bacterium Oscillochloris trichoides subsp. DG-6.</title>
        <authorList>
            <person name="Kuznetsov B.B."/>
            <person name="Ivanovsky R.N."/>
            <person name="Keppen O.I."/>
            <person name="Sukhacheva M.V."/>
            <person name="Bumazhkin B.K."/>
            <person name="Patutina E.O."/>
            <person name="Beletsky A.V."/>
            <person name="Mardanov A.V."/>
            <person name="Baslerov R.V."/>
            <person name="Panteleeva A.N."/>
            <person name="Kolganova T.V."/>
            <person name="Ravin N.V."/>
            <person name="Skryabin K.G."/>
        </authorList>
    </citation>
    <scope>NUCLEOTIDE SEQUENCE [LARGE SCALE GENOMIC DNA]</scope>
    <source>
        <strain evidence="1 2">DG-6</strain>
    </source>
</reference>
<comment type="caution">
    <text evidence="1">The sequence shown here is derived from an EMBL/GenBank/DDBJ whole genome shotgun (WGS) entry which is preliminary data.</text>
</comment>
<protein>
    <submittedName>
        <fullName evidence="1">Uncharacterized protein</fullName>
    </submittedName>
</protein>
<dbReference type="EMBL" id="ADVR01000032">
    <property type="protein sequence ID" value="EFO80975.1"/>
    <property type="molecule type" value="Genomic_DNA"/>
</dbReference>
<sequence length="249" mass="28148">MINQPDLRLIQAIMAATRIEEHELDREAAEAALGEYVERELAGEAVRETMPLVAFYIATDADMARQYAELRADLIAFEHTELPEIAFDMAAAQARVARLIEIAPEDIVRPLPTTPSQETEQDYLRRLLPVWQRSLPVYGGVFMSGTAQPLLQPVDVPDQAIPTQMDIVLGQHETGAVINGRLKPRRSDLVGVPVRLYRIEMQPQPTPICVAEVPLDRFGRFAFEQLPHDRYVIVLFIEQQLIGVMWIDL</sequence>
<evidence type="ECO:0000313" key="1">
    <source>
        <dbReference type="EMBL" id="EFO80975.1"/>
    </source>
</evidence>
<dbReference type="OrthoDB" id="152535at2"/>
<organism evidence="1 2">
    <name type="scientific">Oscillochloris trichoides DG-6</name>
    <dbReference type="NCBI Taxonomy" id="765420"/>
    <lineage>
        <taxon>Bacteria</taxon>
        <taxon>Bacillati</taxon>
        <taxon>Chloroflexota</taxon>
        <taxon>Chloroflexia</taxon>
        <taxon>Chloroflexales</taxon>
        <taxon>Chloroflexineae</taxon>
        <taxon>Oscillochloridaceae</taxon>
        <taxon>Oscillochloris</taxon>
    </lineage>
</organism>
<keyword evidence="2" id="KW-1185">Reference proteome</keyword>